<protein>
    <submittedName>
        <fullName evidence="2">Uncharacterized protein</fullName>
    </submittedName>
</protein>
<feature type="compositionally biased region" description="Basic and acidic residues" evidence="1">
    <location>
        <begin position="101"/>
        <end position="113"/>
    </location>
</feature>
<dbReference type="VEuPathDB" id="ToxoDB:TGFOU_404760"/>
<dbReference type="Proteomes" id="UP000028838">
    <property type="component" value="Unassembled WGS sequence"/>
</dbReference>
<gene>
    <name evidence="2" type="ORF">TGFOU_404760</name>
</gene>
<proteinExistence type="predicted"/>
<name>A0A086KVM8_TOXGO</name>
<evidence type="ECO:0000313" key="3">
    <source>
        <dbReference type="Proteomes" id="UP000028838"/>
    </source>
</evidence>
<feature type="compositionally biased region" description="Polar residues" evidence="1">
    <location>
        <begin position="22"/>
        <end position="35"/>
    </location>
</feature>
<sequence length="113" mass="12665">MSAFALCWRSHDFGVLRGGESSRATGTAESPFQRQSRQRTPRLLPSLLCQKNTNGCGCLAPKLRVEMHLGRQTGAESCRGLRRAFCDKPSTGGDAKRSRRERRDRVRERGSFP</sequence>
<evidence type="ECO:0000313" key="2">
    <source>
        <dbReference type="EMBL" id="KFG48446.1"/>
    </source>
</evidence>
<feature type="region of interest" description="Disordered" evidence="1">
    <location>
        <begin position="18"/>
        <end position="39"/>
    </location>
</feature>
<reference evidence="2 3" key="1">
    <citation type="submission" date="2014-07" db="EMBL/GenBank/DDBJ databases">
        <authorList>
            <person name="Sibley D."/>
            <person name="Venepally P."/>
            <person name="Karamycheva S."/>
            <person name="Hadjithomas M."/>
            <person name="Khan A."/>
            <person name="Brunk B."/>
            <person name="Roos D."/>
            <person name="Caler E."/>
            <person name="Lorenzi H."/>
        </authorList>
    </citation>
    <scope>NUCLEOTIDE SEQUENCE [LARGE SCALE GENOMIC DNA]</scope>
    <source>
        <strain evidence="2 3">FOU</strain>
    </source>
</reference>
<organism evidence="2 3">
    <name type="scientific">Toxoplasma gondii FOU</name>
    <dbReference type="NCBI Taxonomy" id="943167"/>
    <lineage>
        <taxon>Eukaryota</taxon>
        <taxon>Sar</taxon>
        <taxon>Alveolata</taxon>
        <taxon>Apicomplexa</taxon>
        <taxon>Conoidasida</taxon>
        <taxon>Coccidia</taxon>
        <taxon>Eucoccidiorida</taxon>
        <taxon>Eimeriorina</taxon>
        <taxon>Sarcocystidae</taxon>
        <taxon>Toxoplasma</taxon>
    </lineage>
</organism>
<dbReference type="AlphaFoldDB" id="A0A086KVM8"/>
<comment type="caution">
    <text evidence="2">The sequence shown here is derived from an EMBL/GenBank/DDBJ whole genome shotgun (WGS) entry which is preliminary data.</text>
</comment>
<dbReference type="EMBL" id="AEYH02001657">
    <property type="protein sequence ID" value="KFG48446.1"/>
    <property type="molecule type" value="Genomic_DNA"/>
</dbReference>
<evidence type="ECO:0000256" key="1">
    <source>
        <dbReference type="SAM" id="MobiDB-lite"/>
    </source>
</evidence>
<accession>A0A086KVM8</accession>
<feature type="region of interest" description="Disordered" evidence="1">
    <location>
        <begin position="87"/>
        <end position="113"/>
    </location>
</feature>